<feature type="signal peptide" evidence="1">
    <location>
        <begin position="1"/>
        <end position="30"/>
    </location>
</feature>
<organism evidence="3 4">
    <name type="scientific">Saccharobesus litoralis</name>
    <dbReference type="NCBI Taxonomy" id="2172099"/>
    <lineage>
        <taxon>Bacteria</taxon>
        <taxon>Pseudomonadati</taxon>
        <taxon>Pseudomonadota</taxon>
        <taxon>Gammaproteobacteria</taxon>
        <taxon>Alteromonadales</taxon>
        <taxon>Alteromonadaceae</taxon>
        <taxon>Saccharobesus</taxon>
    </lineage>
</organism>
<dbReference type="EMBL" id="CP026604">
    <property type="protein sequence ID" value="AWB66650.1"/>
    <property type="molecule type" value="Genomic_DNA"/>
</dbReference>
<feature type="chain" id="PRO_5015434963" description="Cupin type-2 domain-containing protein" evidence="1">
    <location>
        <begin position="31"/>
        <end position="183"/>
    </location>
</feature>
<protein>
    <recommendedName>
        <fullName evidence="2">Cupin type-2 domain-containing protein</fullName>
    </recommendedName>
</protein>
<keyword evidence="4" id="KW-1185">Reference proteome</keyword>
<feature type="domain" description="Cupin type-2" evidence="2">
    <location>
        <begin position="97"/>
        <end position="165"/>
    </location>
</feature>
<dbReference type="InterPro" id="IPR014710">
    <property type="entry name" value="RmlC-like_jellyroll"/>
</dbReference>
<sequence>MDPQMPLFAFKTLLITLCIACLGGCQTTLADKNSSSQSQNVSAQGEVADLSAVAHFSNVKPAQQTQGIGGVKVLGQLPLAQELDSIDDKALRVRELIMLPGATVAVHTHQYRPGVAYILQGEVVEYRSDSSIPLTRSVGQIVFEKHDLTHWWHNQSQQTVKALVVDIIAAPTPAAGKASGNSK</sequence>
<evidence type="ECO:0000256" key="1">
    <source>
        <dbReference type="SAM" id="SignalP"/>
    </source>
</evidence>
<keyword evidence="1" id="KW-0732">Signal</keyword>
<dbReference type="InterPro" id="IPR013096">
    <property type="entry name" value="Cupin_2"/>
</dbReference>
<dbReference type="Proteomes" id="UP000244441">
    <property type="component" value="Chromosome"/>
</dbReference>
<dbReference type="InterPro" id="IPR011051">
    <property type="entry name" value="RmlC_Cupin_sf"/>
</dbReference>
<dbReference type="Pfam" id="PF07883">
    <property type="entry name" value="Cupin_2"/>
    <property type="match status" value="1"/>
</dbReference>
<gene>
    <name evidence="3" type="ORF">C2869_09490</name>
</gene>
<reference evidence="3 4" key="1">
    <citation type="submission" date="2018-01" db="EMBL/GenBank/DDBJ databases">
        <title>Genome sequence of a Cantenovulum-like bacteria.</title>
        <authorList>
            <person name="Tan W.R."/>
            <person name="Lau N.-S."/>
            <person name="Go F."/>
            <person name="Amirul A.-A.A."/>
        </authorList>
    </citation>
    <scope>NUCLEOTIDE SEQUENCE [LARGE SCALE GENOMIC DNA]</scope>
    <source>
        <strain evidence="3 4">CCB-QB4</strain>
    </source>
</reference>
<evidence type="ECO:0000259" key="2">
    <source>
        <dbReference type="Pfam" id="PF07883"/>
    </source>
</evidence>
<dbReference type="KEGG" id="cate:C2869_09490"/>
<name>A0A2S0VRD7_9ALTE</name>
<dbReference type="Gene3D" id="2.60.120.10">
    <property type="entry name" value="Jelly Rolls"/>
    <property type="match status" value="1"/>
</dbReference>
<dbReference type="AlphaFoldDB" id="A0A2S0VRD7"/>
<evidence type="ECO:0000313" key="4">
    <source>
        <dbReference type="Proteomes" id="UP000244441"/>
    </source>
</evidence>
<dbReference type="SUPFAM" id="SSF51182">
    <property type="entry name" value="RmlC-like cupins"/>
    <property type="match status" value="1"/>
</dbReference>
<proteinExistence type="predicted"/>
<accession>A0A2S0VRD7</accession>
<evidence type="ECO:0000313" key="3">
    <source>
        <dbReference type="EMBL" id="AWB66650.1"/>
    </source>
</evidence>